<keyword evidence="10" id="KW-1185">Reference proteome</keyword>
<name>A0A4P9ZRK0_9FUNG</name>
<comment type="function">
    <text evidence="8">Reversible hydration of carbon dioxide.</text>
</comment>
<evidence type="ECO:0000256" key="1">
    <source>
        <dbReference type="ARBA" id="ARBA00006217"/>
    </source>
</evidence>
<comment type="catalytic activity">
    <reaction evidence="6 8">
        <text>hydrogencarbonate + H(+) = CO2 + H2O</text>
        <dbReference type="Rhea" id="RHEA:10748"/>
        <dbReference type="ChEBI" id="CHEBI:15377"/>
        <dbReference type="ChEBI" id="CHEBI:15378"/>
        <dbReference type="ChEBI" id="CHEBI:16526"/>
        <dbReference type="ChEBI" id="CHEBI:17544"/>
        <dbReference type="EC" id="4.2.1.1"/>
    </reaction>
</comment>
<dbReference type="PROSITE" id="PS00704">
    <property type="entry name" value="PROK_CO2_ANHYDRASE_1"/>
    <property type="match status" value="1"/>
</dbReference>
<feature type="binding site" evidence="7">
    <location>
        <position position="66"/>
    </location>
    <ligand>
        <name>Zn(2+)</name>
        <dbReference type="ChEBI" id="CHEBI:29105"/>
    </ligand>
</feature>
<dbReference type="Pfam" id="PF00484">
    <property type="entry name" value="Pro_CA"/>
    <property type="match status" value="1"/>
</dbReference>
<dbReference type="InterPro" id="IPR001765">
    <property type="entry name" value="Carbonic_anhydrase"/>
</dbReference>
<dbReference type="PANTHER" id="PTHR11002">
    <property type="entry name" value="CARBONIC ANHYDRASE"/>
    <property type="match status" value="1"/>
</dbReference>
<protein>
    <recommendedName>
        <fullName evidence="2 8">Carbonic anhydrase</fullName>
        <ecNumber evidence="2 8">4.2.1.1</ecNumber>
    </recommendedName>
    <alternativeName>
        <fullName evidence="8">Carbonate dehydratase</fullName>
    </alternativeName>
</protein>
<dbReference type="PROSITE" id="PS00705">
    <property type="entry name" value="PROK_CO2_ANHYDRASE_2"/>
    <property type="match status" value="1"/>
</dbReference>
<comment type="cofactor">
    <cofactor evidence="7">
        <name>Zn(2+)</name>
        <dbReference type="ChEBI" id="CHEBI:29105"/>
    </cofactor>
    <text evidence="7">Binds 1 zinc ion per subunit.</text>
</comment>
<dbReference type="Gene3D" id="3.40.1050.10">
    <property type="entry name" value="Carbonic anhydrase"/>
    <property type="match status" value="1"/>
</dbReference>
<dbReference type="GO" id="GO:0008270">
    <property type="term" value="F:zinc ion binding"/>
    <property type="evidence" value="ECO:0007669"/>
    <property type="project" value="UniProtKB-UniRule"/>
</dbReference>
<dbReference type="InterPro" id="IPR015892">
    <property type="entry name" value="Carbonic_anhydrase_CS"/>
</dbReference>
<dbReference type="GO" id="GO:0015976">
    <property type="term" value="P:carbon utilization"/>
    <property type="evidence" value="ECO:0007669"/>
    <property type="project" value="InterPro"/>
</dbReference>
<dbReference type="Proteomes" id="UP000268162">
    <property type="component" value="Unassembled WGS sequence"/>
</dbReference>
<evidence type="ECO:0000256" key="8">
    <source>
        <dbReference type="RuleBase" id="RU003956"/>
    </source>
</evidence>
<accession>A0A4P9ZRK0</accession>
<dbReference type="EMBL" id="ML002707">
    <property type="protein sequence ID" value="RKP36166.1"/>
    <property type="molecule type" value="Genomic_DNA"/>
</dbReference>
<evidence type="ECO:0000313" key="10">
    <source>
        <dbReference type="Proteomes" id="UP000268162"/>
    </source>
</evidence>
<evidence type="ECO:0000256" key="6">
    <source>
        <dbReference type="ARBA" id="ARBA00048348"/>
    </source>
</evidence>
<reference evidence="10" key="1">
    <citation type="journal article" date="2018" name="Nat. Microbiol.">
        <title>Leveraging single-cell genomics to expand the fungal tree of life.</title>
        <authorList>
            <person name="Ahrendt S.R."/>
            <person name="Quandt C.A."/>
            <person name="Ciobanu D."/>
            <person name="Clum A."/>
            <person name="Salamov A."/>
            <person name="Andreopoulos B."/>
            <person name="Cheng J.F."/>
            <person name="Woyke T."/>
            <person name="Pelin A."/>
            <person name="Henrissat B."/>
            <person name="Reynolds N.K."/>
            <person name="Benny G.L."/>
            <person name="Smith M.E."/>
            <person name="James T.Y."/>
            <person name="Grigoriev I.V."/>
        </authorList>
    </citation>
    <scope>NUCLEOTIDE SEQUENCE [LARGE SCALE GENOMIC DNA]</scope>
    <source>
        <strain evidence="10">RSA 468</strain>
    </source>
</reference>
<evidence type="ECO:0000256" key="3">
    <source>
        <dbReference type="ARBA" id="ARBA00022723"/>
    </source>
</evidence>
<evidence type="ECO:0000256" key="7">
    <source>
        <dbReference type="PIRSR" id="PIRSR601765-1"/>
    </source>
</evidence>
<evidence type="ECO:0000256" key="4">
    <source>
        <dbReference type="ARBA" id="ARBA00022833"/>
    </source>
</evidence>
<evidence type="ECO:0000256" key="2">
    <source>
        <dbReference type="ARBA" id="ARBA00012925"/>
    </source>
</evidence>
<proteinExistence type="inferred from homology"/>
<keyword evidence="3 7" id="KW-0479">Metal-binding</keyword>
<feature type="binding site" evidence="7">
    <location>
        <position position="64"/>
    </location>
    <ligand>
        <name>Zn(2+)</name>
        <dbReference type="ChEBI" id="CHEBI:29105"/>
    </ligand>
</feature>
<gene>
    <name evidence="9" type="ORF">BJ085DRAFT_16152</name>
</gene>
<feature type="binding site" evidence="7">
    <location>
        <position position="123"/>
    </location>
    <ligand>
        <name>Zn(2+)</name>
        <dbReference type="ChEBI" id="CHEBI:29105"/>
    </ligand>
</feature>
<dbReference type="PANTHER" id="PTHR11002:SF76">
    <property type="entry name" value="CARBONIC ANHYDRASE"/>
    <property type="match status" value="1"/>
</dbReference>
<keyword evidence="5 8" id="KW-0456">Lyase</keyword>
<dbReference type="GO" id="GO:0004089">
    <property type="term" value="F:carbonate dehydratase activity"/>
    <property type="evidence" value="ECO:0007669"/>
    <property type="project" value="UniProtKB-UniRule"/>
</dbReference>
<dbReference type="EC" id="4.2.1.1" evidence="2 8"/>
<keyword evidence="4 7" id="KW-0862">Zinc</keyword>
<organism evidence="9 10">
    <name type="scientific">Dimargaris cristalligena</name>
    <dbReference type="NCBI Taxonomy" id="215637"/>
    <lineage>
        <taxon>Eukaryota</taxon>
        <taxon>Fungi</taxon>
        <taxon>Fungi incertae sedis</taxon>
        <taxon>Zoopagomycota</taxon>
        <taxon>Kickxellomycotina</taxon>
        <taxon>Dimargaritomycetes</taxon>
        <taxon>Dimargaritales</taxon>
        <taxon>Dimargaritaceae</taxon>
        <taxon>Dimargaris</taxon>
    </lineage>
</organism>
<dbReference type="SMART" id="SM00947">
    <property type="entry name" value="Pro_CA"/>
    <property type="match status" value="1"/>
</dbReference>
<dbReference type="AlphaFoldDB" id="A0A4P9ZRK0"/>
<evidence type="ECO:0000256" key="5">
    <source>
        <dbReference type="ARBA" id="ARBA00023239"/>
    </source>
</evidence>
<dbReference type="InterPro" id="IPR036874">
    <property type="entry name" value="Carbonic_anhydrase_sf"/>
</dbReference>
<comment type="similarity">
    <text evidence="1 8">Belongs to the beta-class carbonic anhydrase family.</text>
</comment>
<dbReference type="STRING" id="215637.A0A4P9ZRK0"/>
<sequence length="227" mass="25608">MVAGLLFSSTSYGTEPSATPKTTYDIQSAFKANAEWSMSMMSTQSVLVNYLKTTQTPKILWIGCSDSRVVPEELLKLNIGDVFTYRNIANIVNSEDWSQMAFLEYALMHLNIDHIVVAGHVSCGGVKAALSGTPDDVYLDGYLSPIKTIYTNNEKYFSSLKDDDERNKKLTELNVVRSVRKIAESQVYRKAIKVNSHIKIHSWIYNITDLHVNAIDYNAAEYRLLHL</sequence>
<evidence type="ECO:0000313" key="9">
    <source>
        <dbReference type="EMBL" id="RKP36166.1"/>
    </source>
</evidence>
<dbReference type="SUPFAM" id="SSF53056">
    <property type="entry name" value="beta-carbonic anhydrase, cab"/>
    <property type="match status" value="1"/>
</dbReference>
<feature type="binding site" evidence="7">
    <location>
        <position position="120"/>
    </location>
    <ligand>
        <name>Zn(2+)</name>
        <dbReference type="ChEBI" id="CHEBI:29105"/>
    </ligand>
</feature>